<dbReference type="Proteomes" id="UP000824533">
    <property type="component" value="Linkage Group LG10"/>
</dbReference>
<protein>
    <submittedName>
        <fullName evidence="1">Uncharacterized protein</fullName>
    </submittedName>
</protein>
<evidence type="ECO:0000313" key="2">
    <source>
        <dbReference type="Proteomes" id="UP000824533"/>
    </source>
</evidence>
<name>A0ACC1D3G5_9NEOP</name>
<gene>
    <name evidence="1" type="ORF">K1T71_005900</name>
</gene>
<sequence length="391" mass="46609">MEPLNALPLKLKESIEKIIQNEQFTSYHVEVKNISSKGANFMGYLHEININGKINKEDKEINIFAKSMVDGEEVMQIYSVKNVYNREMYTYNELMKIFEELQNDFDVPDEKKFNIVKSFDETNNENIILENLAKKGYKNYYRMDEMRLDFTVFAVKELAKLHGLSFALEKIQPEYFEKNIKPLEQPFYFNTDWDNYVMNMFEFSLKYLDEDVRMKYKNKLWTIVNKYPDYMKDKSSICTFVHGDYKMNNIMVRELNGVPTKVIAIDYQIMHYGSPVNDFLYLIFNGTDQEFRKNHLTHLKEVYHETMKEFLEYFQIEINEIFPRVLFEKLLNEKMDFGLAIQFFYIPFLFAAEDDVPDVTGDLGAVSFKVDDRYGTRLKGVIEDFIQWGYL</sequence>
<evidence type="ECO:0000313" key="1">
    <source>
        <dbReference type="EMBL" id="KAJ0178077.1"/>
    </source>
</evidence>
<reference evidence="1 2" key="1">
    <citation type="journal article" date="2021" name="Front. Genet.">
        <title>Chromosome-Level Genome Assembly Reveals Significant Gene Expansion in the Toll and IMD Signaling Pathways of Dendrolimus kikuchii.</title>
        <authorList>
            <person name="Zhou J."/>
            <person name="Wu P."/>
            <person name="Xiong Z."/>
            <person name="Liu N."/>
            <person name="Zhao N."/>
            <person name="Ji M."/>
            <person name="Qiu Y."/>
            <person name="Yang B."/>
        </authorList>
    </citation>
    <scope>NUCLEOTIDE SEQUENCE [LARGE SCALE GENOMIC DNA]</scope>
    <source>
        <strain evidence="1">Ann1</strain>
    </source>
</reference>
<organism evidence="1 2">
    <name type="scientific">Dendrolimus kikuchii</name>
    <dbReference type="NCBI Taxonomy" id="765133"/>
    <lineage>
        <taxon>Eukaryota</taxon>
        <taxon>Metazoa</taxon>
        <taxon>Ecdysozoa</taxon>
        <taxon>Arthropoda</taxon>
        <taxon>Hexapoda</taxon>
        <taxon>Insecta</taxon>
        <taxon>Pterygota</taxon>
        <taxon>Neoptera</taxon>
        <taxon>Endopterygota</taxon>
        <taxon>Lepidoptera</taxon>
        <taxon>Glossata</taxon>
        <taxon>Ditrysia</taxon>
        <taxon>Bombycoidea</taxon>
        <taxon>Lasiocampidae</taxon>
        <taxon>Dendrolimus</taxon>
    </lineage>
</organism>
<accession>A0ACC1D3G5</accession>
<proteinExistence type="predicted"/>
<comment type="caution">
    <text evidence="1">The sequence shown here is derived from an EMBL/GenBank/DDBJ whole genome shotgun (WGS) entry which is preliminary data.</text>
</comment>
<keyword evidence="2" id="KW-1185">Reference proteome</keyword>
<dbReference type="EMBL" id="CM034396">
    <property type="protein sequence ID" value="KAJ0178077.1"/>
    <property type="molecule type" value="Genomic_DNA"/>
</dbReference>